<keyword evidence="3" id="KW-1185">Reference proteome</keyword>
<organism evidence="2 3">
    <name type="scientific">Knoellia sinensis KCTC 19936</name>
    <dbReference type="NCBI Taxonomy" id="1385520"/>
    <lineage>
        <taxon>Bacteria</taxon>
        <taxon>Bacillati</taxon>
        <taxon>Actinomycetota</taxon>
        <taxon>Actinomycetes</taxon>
        <taxon>Micrococcales</taxon>
        <taxon>Intrasporangiaceae</taxon>
        <taxon>Knoellia</taxon>
    </lineage>
</organism>
<accession>A0A0A0JC85</accession>
<feature type="transmembrane region" description="Helical" evidence="1">
    <location>
        <begin position="7"/>
        <end position="27"/>
    </location>
</feature>
<evidence type="ECO:0000313" key="2">
    <source>
        <dbReference type="EMBL" id="KGN34985.1"/>
    </source>
</evidence>
<comment type="caution">
    <text evidence="2">The sequence shown here is derived from an EMBL/GenBank/DDBJ whole genome shotgun (WGS) entry which is preliminary data.</text>
</comment>
<evidence type="ECO:0008006" key="4">
    <source>
        <dbReference type="Google" id="ProtNLM"/>
    </source>
</evidence>
<keyword evidence="1" id="KW-0472">Membrane</keyword>
<dbReference type="RefSeq" id="WP_035910666.1">
    <property type="nucleotide sequence ID" value="NZ_AVPJ01000001.1"/>
</dbReference>
<dbReference type="STRING" id="1385520.N802_00395"/>
<sequence length="89" mass="10003">MDGRKFLERIAAALGIAGLFVVLPFYISSGLAAPLWAIVLLLAFWLTLLVLAIRWFTLRPWWILGFPFLAAAVWFLTITLGEQVLGWQA</sequence>
<gene>
    <name evidence="2" type="ORF">N802_00395</name>
</gene>
<evidence type="ECO:0000313" key="3">
    <source>
        <dbReference type="Proteomes" id="UP000030002"/>
    </source>
</evidence>
<proteinExistence type="predicted"/>
<protein>
    <recommendedName>
        <fullName evidence="4">Apolipoprotein N-acyltransferase</fullName>
    </recommendedName>
</protein>
<keyword evidence="1" id="KW-0812">Transmembrane</keyword>
<evidence type="ECO:0000256" key="1">
    <source>
        <dbReference type="SAM" id="Phobius"/>
    </source>
</evidence>
<dbReference type="eggNOG" id="ENOG5033H2C">
    <property type="taxonomic scope" value="Bacteria"/>
</dbReference>
<feature type="transmembrane region" description="Helical" evidence="1">
    <location>
        <begin position="33"/>
        <end position="53"/>
    </location>
</feature>
<name>A0A0A0JC85_9MICO</name>
<dbReference type="Proteomes" id="UP000030002">
    <property type="component" value="Unassembled WGS sequence"/>
</dbReference>
<reference evidence="2 3" key="1">
    <citation type="submission" date="2013-08" db="EMBL/GenBank/DDBJ databases">
        <title>The genome sequence of Knoellia sinensis.</title>
        <authorList>
            <person name="Zhu W."/>
            <person name="Wang G."/>
        </authorList>
    </citation>
    <scope>NUCLEOTIDE SEQUENCE [LARGE SCALE GENOMIC DNA]</scope>
    <source>
        <strain evidence="2 3">KCTC 19936</strain>
    </source>
</reference>
<dbReference type="AlphaFoldDB" id="A0A0A0JC85"/>
<feature type="transmembrane region" description="Helical" evidence="1">
    <location>
        <begin position="60"/>
        <end position="80"/>
    </location>
</feature>
<keyword evidence="1" id="KW-1133">Transmembrane helix</keyword>
<dbReference type="OrthoDB" id="4843723at2"/>
<dbReference type="EMBL" id="AVPJ01000001">
    <property type="protein sequence ID" value="KGN34985.1"/>
    <property type="molecule type" value="Genomic_DNA"/>
</dbReference>